<evidence type="ECO:0000256" key="1">
    <source>
        <dbReference type="ARBA" id="ARBA00001971"/>
    </source>
</evidence>
<dbReference type="Pfam" id="PF00067">
    <property type="entry name" value="p450"/>
    <property type="match status" value="1"/>
</dbReference>
<evidence type="ECO:0000256" key="4">
    <source>
        <dbReference type="RuleBase" id="RU000461"/>
    </source>
</evidence>
<keyword evidence="4" id="KW-0560">Oxidoreductase</keyword>
<sequence>MEESCDAFVPYTLLGFLLRRLSDPDPFPPCFYGDGQTSYFLRDYLTRGTNAILWILLFSITFVLLNRLGRIVRLWALGGRIPGPPVWALLGRCSSVTQLCGSDRDVDLTSFLSKLHENYGPLVKLWFGPSQLFVSVKDTHLIKEILFKAKDKLPLTERAYNLAFGALSIFVSAFNDKVSEKRESLAEYLDNKYISTSVLQNLVEETDSLDRVSFARCMAFKTIGTTLFGDTYLNWNNRTQYEELLMAVAKDGFFWASYVIIPFWRRDYWRYRSICQRLKDLTLEIMELSEGKSKSGLEASCGDLLALMLHGCVTTASLIANILTQLVLSPNLQEQIYSEISAIHKGSRVISPDEVRKMQFLLATVLESVRLLPAGPFLQRCSLKSDMRLENGMMIPAGATIVVPLHLVRMDASVCGEDFLKFTPNRFLSNDNNKNDDKESTCTKSQFINESIKFEALLSFGDGARACVGQSFAVLSIATLLASIIYDFEIKLVQNAAKDPGQAVHDFVSQEISSSRIILSKRNGAN</sequence>
<name>A0AAD5ZHN4_9POAL</name>
<dbReference type="InterPro" id="IPR050121">
    <property type="entry name" value="Cytochrome_P450_monoxygenase"/>
</dbReference>
<dbReference type="CDD" id="cd00302">
    <property type="entry name" value="cytochrome_P450"/>
    <property type="match status" value="1"/>
</dbReference>
<dbReference type="InterPro" id="IPR002401">
    <property type="entry name" value="Cyt_P450_E_grp-I"/>
</dbReference>
<evidence type="ECO:0000313" key="5">
    <source>
        <dbReference type="EMBL" id="KAJ3698107.1"/>
    </source>
</evidence>
<dbReference type="PANTHER" id="PTHR24305:SF166">
    <property type="entry name" value="CYTOCHROME P450 12A4, MITOCHONDRIAL-RELATED"/>
    <property type="match status" value="1"/>
</dbReference>
<evidence type="ECO:0000313" key="6">
    <source>
        <dbReference type="Proteomes" id="UP001210211"/>
    </source>
</evidence>
<comment type="caution">
    <text evidence="5">The sequence shown here is derived from an EMBL/GenBank/DDBJ whole genome shotgun (WGS) entry which is preliminary data.</text>
</comment>
<proteinExistence type="inferred from homology"/>
<dbReference type="PANTHER" id="PTHR24305">
    <property type="entry name" value="CYTOCHROME P450"/>
    <property type="match status" value="1"/>
</dbReference>
<keyword evidence="3 4" id="KW-0349">Heme</keyword>
<evidence type="ECO:0000256" key="2">
    <source>
        <dbReference type="ARBA" id="ARBA00010617"/>
    </source>
</evidence>
<keyword evidence="3 4" id="KW-0408">Iron</keyword>
<organism evidence="5 6">
    <name type="scientific">Rhynchospora tenuis</name>
    <dbReference type="NCBI Taxonomy" id="198213"/>
    <lineage>
        <taxon>Eukaryota</taxon>
        <taxon>Viridiplantae</taxon>
        <taxon>Streptophyta</taxon>
        <taxon>Embryophyta</taxon>
        <taxon>Tracheophyta</taxon>
        <taxon>Spermatophyta</taxon>
        <taxon>Magnoliopsida</taxon>
        <taxon>Liliopsida</taxon>
        <taxon>Poales</taxon>
        <taxon>Cyperaceae</taxon>
        <taxon>Cyperoideae</taxon>
        <taxon>Rhynchosporeae</taxon>
        <taxon>Rhynchospora</taxon>
    </lineage>
</organism>
<dbReference type="GO" id="GO:0005506">
    <property type="term" value="F:iron ion binding"/>
    <property type="evidence" value="ECO:0007669"/>
    <property type="project" value="InterPro"/>
</dbReference>
<dbReference type="EMBL" id="JAMRDG010000001">
    <property type="protein sequence ID" value="KAJ3698107.1"/>
    <property type="molecule type" value="Genomic_DNA"/>
</dbReference>
<dbReference type="SUPFAM" id="SSF48264">
    <property type="entry name" value="Cytochrome P450"/>
    <property type="match status" value="1"/>
</dbReference>
<accession>A0AAD5ZHN4</accession>
<evidence type="ECO:0008006" key="7">
    <source>
        <dbReference type="Google" id="ProtNLM"/>
    </source>
</evidence>
<gene>
    <name evidence="5" type="ORF">LUZ61_001812</name>
</gene>
<dbReference type="AlphaFoldDB" id="A0AAD5ZHN4"/>
<dbReference type="Proteomes" id="UP001210211">
    <property type="component" value="Unassembled WGS sequence"/>
</dbReference>
<comment type="similarity">
    <text evidence="2 4">Belongs to the cytochrome P450 family.</text>
</comment>
<dbReference type="PRINTS" id="PR00463">
    <property type="entry name" value="EP450I"/>
</dbReference>
<keyword evidence="6" id="KW-1185">Reference proteome</keyword>
<dbReference type="InterPro" id="IPR001128">
    <property type="entry name" value="Cyt_P450"/>
</dbReference>
<dbReference type="GO" id="GO:0020037">
    <property type="term" value="F:heme binding"/>
    <property type="evidence" value="ECO:0007669"/>
    <property type="project" value="InterPro"/>
</dbReference>
<protein>
    <recommendedName>
        <fullName evidence="7">Cytochrome P450</fullName>
    </recommendedName>
</protein>
<feature type="binding site" description="axial binding residue" evidence="3">
    <location>
        <position position="467"/>
    </location>
    <ligand>
        <name>heme</name>
        <dbReference type="ChEBI" id="CHEBI:30413"/>
    </ligand>
    <ligandPart>
        <name>Fe</name>
        <dbReference type="ChEBI" id="CHEBI:18248"/>
    </ligandPart>
</feature>
<evidence type="ECO:0000256" key="3">
    <source>
        <dbReference type="PIRSR" id="PIRSR602401-1"/>
    </source>
</evidence>
<reference evidence="5 6" key="1">
    <citation type="journal article" date="2022" name="Cell">
        <title>Repeat-based holocentromeres influence genome architecture and karyotype evolution.</title>
        <authorList>
            <person name="Hofstatter P.G."/>
            <person name="Thangavel G."/>
            <person name="Lux T."/>
            <person name="Neumann P."/>
            <person name="Vondrak T."/>
            <person name="Novak P."/>
            <person name="Zhang M."/>
            <person name="Costa L."/>
            <person name="Castellani M."/>
            <person name="Scott A."/>
            <person name="Toegelov H."/>
            <person name="Fuchs J."/>
            <person name="Mata-Sucre Y."/>
            <person name="Dias Y."/>
            <person name="Vanzela A.L.L."/>
            <person name="Huettel B."/>
            <person name="Almeida C.C.S."/>
            <person name="Simkova H."/>
            <person name="Souza G."/>
            <person name="Pedrosa-Harand A."/>
            <person name="Macas J."/>
            <person name="Mayer K.F.X."/>
            <person name="Houben A."/>
            <person name="Marques A."/>
        </authorList>
    </citation>
    <scope>NUCLEOTIDE SEQUENCE [LARGE SCALE GENOMIC DNA]</scope>
    <source>
        <strain evidence="5">RhyTen1mFocal</strain>
    </source>
</reference>
<dbReference type="InterPro" id="IPR017972">
    <property type="entry name" value="Cyt_P450_CS"/>
</dbReference>
<keyword evidence="4" id="KW-0503">Monooxygenase</keyword>
<dbReference type="GO" id="GO:0004497">
    <property type="term" value="F:monooxygenase activity"/>
    <property type="evidence" value="ECO:0007669"/>
    <property type="project" value="UniProtKB-KW"/>
</dbReference>
<dbReference type="Gene3D" id="1.10.630.10">
    <property type="entry name" value="Cytochrome P450"/>
    <property type="match status" value="1"/>
</dbReference>
<dbReference type="InterPro" id="IPR036396">
    <property type="entry name" value="Cyt_P450_sf"/>
</dbReference>
<comment type="cofactor">
    <cofactor evidence="1 3">
        <name>heme</name>
        <dbReference type="ChEBI" id="CHEBI:30413"/>
    </cofactor>
</comment>
<dbReference type="GO" id="GO:0016705">
    <property type="term" value="F:oxidoreductase activity, acting on paired donors, with incorporation or reduction of molecular oxygen"/>
    <property type="evidence" value="ECO:0007669"/>
    <property type="project" value="InterPro"/>
</dbReference>
<keyword evidence="3 4" id="KW-0479">Metal-binding</keyword>
<dbReference type="PROSITE" id="PS00086">
    <property type="entry name" value="CYTOCHROME_P450"/>
    <property type="match status" value="1"/>
</dbReference>